<dbReference type="RefSeq" id="WP_119769218.1">
    <property type="nucleotide sequence ID" value="NZ_QYUO01000001.1"/>
</dbReference>
<evidence type="ECO:0000313" key="5">
    <source>
        <dbReference type="Proteomes" id="UP000265955"/>
    </source>
</evidence>
<dbReference type="SUPFAM" id="SSF51735">
    <property type="entry name" value="NAD(P)-binding Rossmann-fold domains"/>
    <property type="match status" value="1"/>
</dbReference>
<accession>A0A3A3FST6</accession>
<dbReference type="PRINTS" id="PR00080">
    <property type="entry name" value="SDRFAMILY"/>
</dbReference>
<dbReference type="AlphaFoldDB" id="A0A3A3FST6"/>
<dbReference type="PRINTS" id="PR00081">
    <property type="entry name" value="GDHRDH"/>
</dbReference>
<dbReference type="NCBIfam" id="NF005495">
    <property type="entry name" value="PRK07109.1"/>
    <property type="match status" value="1"/>
</dbReference>
<dbReference type="Proteomes" id="UP000265955">
    <property type="component" value="Unassembled WGS sequence"/>
</dbReference>
<evidence type="ECO:0000256" key="3">
    <source>
        <dbReference type="RuleBase" id="RU000363"/>
    </source>
</evidence>
<protein>
    <submittedName>
        <fullName evidence="4">SDR family NAD(P)-dependent oxidoreductase</fullName>
    </submittedName>
</protein>
<keyword evidence="2" id="KW-0560">Oxidoreductase</keyword>
<dbReference type="Pfam" id="PF00106">
    <property type="entry name" value="adh_short"/>
    <property type="match status" value="1"/>
</dbReference>
<proteinExistence type="inferred from homology"/>
<gene>
    <name evidence="4" type="ORF">D3871_12665</name>
</gene>
<keyword evidence="5" id="KW-1185">Reference proteome</keyword>
<dbReference type="CDD" id="cd05360">
    <property type="entry name" value="SDR_c3"/>
    <property type="match status" value="1"/>
</dbReference>
<organism evidence="4 5">
    <name type="scientific">Noviherbaspirillum saxi</name>
    <dbReference type="NCBI Taxonomy" id="2320863"/>
    <lineage>
        <taxon>Bacteria</taxon>
        <taxon>Pseudomonadati</taxon>
        <taxon>Pseudomonadota</taxon>
        <taxon>Betaproteobacteria</taxon>
        <taxon>Burkholderiales</taxon>
        <taxon>Oxalobacteraceae</taxon>
        <taxon>Noviherbaspirillum</taxon>
    </lineage>
</organism>
<evidence type="ECO:0000313" key="4">
    <source>
        <dbReference type="EMBL" id="RJF99277.1"/>
    </source>
</evidence>
<dbReference type="PROSITE" id="PS00061">
    <property type="entry name" value="ADH_SHORT"/>
    <property type="match status" value="1"/>
</dbReference>
<name>A0A3A3FST6_9BURK</name>
<dbReference type="InterPro" id="IPR002347">
    <property type="entry name" value="SDR_fam"/>
</dbReference>
<dbReference type="InterPro" id="IPR020904">
    <property type="entry name" value="Sc_DH/Rdtase_CS"/>
</dbReference>
<comment type="similarity">
    <text evidence="1 3">Belongs to the short-chain dehydrogenases/reductases (SDR) family.</text>
</comment>
<dbReference type="Gene3D" id="3.40.50.720">
    <property type="entry name" value="NAD(P)-binding Rossmann-like Domain"/>
    <property type="match status" value="1"/>
</dbReference>
<reference evidence="5" key="1">
    <citation type="submission" date="2018-09" db="EMBL/GenBank/DDBJ databases">
        <authorList>
            <person name="Zhu H."/>
        </authorList>
    </citation>
    <scope>NUCLEOTIDE SEQUENCE [LARGE SCALE GENOMIC DNA]</scope>
    <source>
        <strain evidence="5">K1R23-30</strain>
    </source>
</reference>
<evidence type="ECO:0000256" key="1">
    <source>
        <dbReference type="ARBA" id="ARBA00006484"/>
    </source>
</evidence>
<comment type="caution">
    <text evidence="4">The sequence shown here is derived from an EMBL/GenBank/DDBJ whole genome shotgun (WGS) entry which is preliminary data.</text>
</comment>
<dbReference type="PANTHER" id="PTHR43391">
    <property type="entry name" value="RETINOL DEHYDROGENASE-RELATED"/>
    <property type="match status" value="1"/>
</dbReference>
<dbReference type="GO" id="GO:0016491">
    <property type="term" value="F:oxidoreductase activity"/>
    <property type="evidence" value="ECO:0007669"/>
    <property type="project" value="UniProtKB-KW"/>
</dbReference>
<dbReference type="EMBL" id="QYUO01000001">
    <property type="protein sequence ID" value="RJF99277.1"/>
    <property type="molecule type" value="Genomic_DNA"/>
</dbReference>
<dbReference type="OrthoDB" id="9790266at2"/>
<sequence>MNIQLKKLSEQVIVMTGATSGIGLSTARKAARQRAKLVLVARNEDALRVVSDDLNLQGAECMYVVADVANESDLRRVADAAIARFGGFDTWFNIAGVGIFGKNEEVSIEDMRRLFDVNFWGVVHGSLIAVQHLKQRGGALINVGSDVSDRALPLMGAYSASKHAVKGFTDSLRMELEEEGAPVSVTLIKPAAIDTMFVAHAKNYLEYEPKLPPPVYAPHVVADALLYVAQNPVRDMYVGSRAKMMGAGAHYMPRVMDKGMERFIYRLMKSDQPAGDRDNNSLYTHKTDLLERGGVGVPPRETSYYTSAMTHPRTTRAVVLGTGLALAAVWQMRRRQQRSAY</sequence>
<dbReference type="PANTHER" id="PTHR43391:SF82">
    <property type="entry name" value="OXIDOREDUCTASE SADH-RELATED"/>
    <property type="match status" value="1"/>
</dbReference>
<dbReference type="InterPro" id="IPR036291">
    <property type="entry name" value="NAD(P)-bd_dom_sf"/>
</dbReference>
<evidence type="ECO:0000256" key="2">
    <source>
        <dbReference type="ARBA" id="ARBA00023002"/>
    </source>
</evidence>